<dbReference type="AlphaFoldDB" id="A0AAP0B478"/>
<dbReference type="Proteomes" id="UP001418222">
    <property type="component" value="Unassembled WGS sequence"/>
</dbReference>
<evidence type="ECO:0000256" key="1">
    <source>
        <dbReference type="PROSITE-ProRule" id="PRU00649"/>
    </source>
</evidence>
<feature type="domain" description="TFIIS N-terminal" evidence="4">
    <location>
        <begin position="1"/>
        <end position="74"/>
    </location>
</feature>
<protein>
    <recommendedName>
        <fullName evidence="4">TFIIS N-terminal domain-containing protein</fullName>
    </recommendedName>
</protein>
<dbReference type="InterPro" id="IPR035441">
    <property type="entry name" value="TFIIS/LEDGF_dom_sf"/>
</dbReference>
<keyword evidence="3" id="KW-1133">Transmembrane helix</keyword>
<keyword evidence="6" id="KW-1185">Reference proteome</keyword>
<organism evidence="5 6">
    <name type="scientific">Platanthera zijinensis</name>
    <dbReference type="NCBI Taxonomy" id="2320716"/>
    <lineage>
        <taxon>Eukaryota</taxon>
        <taxon>Viridiplantae</taxon>
        <taxon>Streptophyta</taxon>
        <taxon>Embryophyta</taxon>
        <taxon>Tracheophyta</taxon>
        <taxon>Spermatophyta</taxon>
        <taxon>Magnoliopsida</taxon>
        <taxon>Liliopsida</taxon>
        <taxon>Asparagales</taxon>
        <taxon>Orchidaceae</taxon>
        <taxon>Orchidoideae</taxon>
        <taxon>Orchideae</taxon>
        <taxon>Orchidinae</taxon>
        <taxon>Platanthera</taxon>
    </lineage>
</organism>
<dbReference type="Gene3D" id="1.20.930.10">
    <property type="entry name" value="Conserved domain common to transcription factors TFIIS, elongin A, CRSP70"/>
    <property type="match status" value="1"/>
</dbReference>
<evidence type="ECO:0000256" key="3">
    <source>
        <dbReference type="SAM" id="Phobius"/>
    </source>
</evidence>
<proteinExistence type="predicted"/>
<keyword evidence="1" id="KW-0539">Nucleus</keyword>
<comment type="caution">
    <text evidence="5">The sequence shown here is derived from an EMBL/GenBank/DDBJ whole genome shotgun (WGS) entry which is preliminary data.</text>
</comment>
<dbReference type="GO" id="GO:0005634">
    <property type="term" value="C:nucleus"/>
    <property type="evidence" value="ECO:0007669"/>
    <property type="project" value="UniProtKB-SubCell"/>
</dbReference>
<feature type="transmembrane region" description="Helical" evidence="3">
    <location>
        <begin position="262"/>
        <end position="289"/>
    </location>
</feature>
<keyword evidence="3" id="KW-0472">Membrane</keyword>
<name>A0AAP0B478_9ASPA</name>
<evidence type="ECO:0000313" key="5">
    <source>
        <dbReference type="EMBL" id="KAK8926616.1"/>
    </source>
</evidence>
<keyword evidence="3" id="KW-0812">Transmembrane</keyword>
<evidence type="ECO:0000313" key="6">
    <source>
        <dbReference type="Proteomes" id="UP001418222"/>
    </source>
</evidence>
<dbReference type="PANTHER" id="PTHR46554">
    <property type="entry name" value="MEDIATOR OF RNA POLYMERASE II TRANSCRIPTION SUBUNIT 26A-RELATED"/>
    <property type="match status" value="1"/>
</dbReference>
<sequence>MARLSNFTEVLMDEKNHINITGEVLRIKEVLLHSHDQATEIGRPVNELRKHNSKLIGRLARTLIQGWKEIVDEWILTASAIPDFQAPVDTLQPVPESLGPARWPEPPQQPVVTRQAKPLSAPVAPPKPQGAVSNFAKPSISASGPSRPPLIPICEQKQNYQAFAVQRMPSNFPMDKSKDGEEALFRAKLELAKRKLREGYAQEEKGFLPPAKSLPPHLRHRRSTSPVRRSAKHHRPISSLLQLLPTLSDRLLLRRLLLRAPVFPLAIPSSFLHLNFIFTALIGFCGVFYPNVFYHLGDICLDSLCLLYHVLISFYNIL</sequence>
<gene>
    <name evidence="5" type="ORF">KSP39_PZI018721</name>
</gene>
<dbReference type="SUPFAM" id="SSF47676">
    <property type="entry name" value="Conserved domain common to transcription factors TFIIS, elongin A, CRSP70"/>
    <property type="match status" value="1"/>
</dbReference>
<dbReference type="EMBL" id="JBBWWQ010000016">
    <property type="protein sequence ID" value="KAK8926616.1"/>
    <property type="molecule type" value="Genomic_DNA"/>
</dbReference>
<evidence type="ECO:0000259" key="4">
    <source>
        <dbReference type="PROSITE" id="PS51319"/>
    </source>
</evidence>
<feature type="region of interest" description="Disordered" evidence="2">
    <location>
        <begin position="211"/>
        <end position="232"/>
    </location>
</feature>
<accession>A0AAP0B478</accession>
<feature type="compositionally biased region" description="Basic residues" evidence="2">
    <location>
        <begin position="217"/>
        <end position="232"/>
    </location>
</feature>
<dbReference type="PANTHER" id="PTHR46554:SF2">
    <property type="entry name" value="TFIIS N-TERMINAL DOMAIN-CONTAINING PROTEIN"/>
    <property type="match status" value="1"/>
</dbReference>
<evidence type="ECO:0000256" key="2">
    <source>
        <dbReference type="SAM" id="MobiDB-lite"/>
    </source>
</evidence>
<dbReference type="Pfam" id="PF08711">
    <property type="entry name" value="Med26"/>
    <property type="match status" value="1"/>
</dbReference>
<comment type="subcellular location">
    <subcellularLocation>
        <location evidence="1">Nucleus</location>
    </subcellularLocation>
</comment>
<dbReference type="PROSITE" id="PS51319">
    <property type="entry name" value="TFIIS_N"/>
    <property type="match status" value="1"/>
</dbReference>
<dbReference type="InterPro" id="IPR017923">
    <property type="entry name" value="TFIIS_N"/>
</dbReference>
<reference evidence="5 6" key="1">
    <citation type="journal article" date="2022" name="Nat. Plants">
        <title>Genomes of leafy and leafless Platanthera orchids illuminate the evolution of mycoheterotrophy.</title>
        <authorList>
            <person name="Li M.H."/>
            <person name="Liu K.W."/>
            <person name="Li Z."/>
            <person name="Lu H.C."/>
            <person name="Ye Q.L."/>
            <person name="Zhang D."/>
            <person name="Wang J.Y."/>
            <person name="Li Y.F."/>
            <person name="Zhong Z.M."/>
            <person name="Liu X."/>
            <person name="Yu X."/>
            <person name="Liu D.K."/>
            <person name="Tu X.D."/>
            <person name="Liu B."/>
            <person name="Hao Y."/>
            <person name="Liao X.Y."/>
            <person name="Jiang Y.T."/>
            <person name="Sun W.H."/>
            <person name="Chen J."/>
            <person name="Chen Y.Q."/>
            <person name="Ai Y."/>
            <person name="Zhai J.W."/>
            <person name="Wu S.S."/>
            <person name="Zhou Z."/>
            <person name="Hsiao Y.Y."/>
            <person name="Wu W.L."/>
            <person name="Chen Y.Y."/>
            <person name="Lin Y.F."/>
            <person name="Hsu J.L."/>
            <person name="Li C.Y."/>
            <person name="Wang Z.W."/>
            <person name="Zhao X."/>
            <person name="Zhong W.Y."/>
            <person name="Ma X.K."/>
            <person name="Ma L."/>
            <person name="Huang J."/>
            <person name="Chen G.Z."/>
            <person name="Huang M.Z."/>
            <person name="Huang L."/>
            <person name="Peng D.H."/>
            <person name="Luo Y.B."/>
            <person name="Zou S.Q."/>
            <person name="Chen S.P."/>
            <person name="Lan S."/>
            <person name="Tsai W.C."/>
            <person name="Van de Peer Y."/>
            <person name="Liu Z.J."/>
        </authorList>
    </citation>
    <scope>NUCLEOTIDE SEQUENCE [LARGE SCALE GENOMIC DNA]</scope>
    <source>
        <strain evidence="5">Lor287</strain>
    </source>
</reference>